<feature type="domain" description="Sushi" evidence="6">
    <location>
        <begin position="229"/>
        <end position="285"/>
    </location>
</feature>
<keyword evidence="8" id="KW-1185">Reference proteome</keyword>
<evidence type="ECO:0000256" key="1">
    <source>
        <dbReference type="ARBA" id="ARBA00022659"/>
    </source>
</evidence>
<dbReference type="OrthoDB" id="6221239at2759"/>
<keyword evidence="1 5" id="KW-0768">Sushi</keyword>
<evidence type="ECO:0000256" key="2">
    <source>
        <dbReference type="ARBA" id="ARBA00022737"/>
    </source>
</evidence>
<evidence type="ECO:0000256" key="5">
    <source>
        <dbReference type="PROSITE-ProRule" id="PRU00302"/>
    </source>
</evidence>
<evidence type="ECO:0000256" key="3">
    <source>
        <dbReference type="ARBA" id="ARBA00023157"/>
    </source>
</evidence>
<comment type="caution">
    <text evidence="5">Lacks conserved residue(s) required for the propagation of feature annotation.</text>
</comment>
<organism evidence="7 8">
    <name type="scientific">Bugula neritina</name>
    <name type="common">Brown bryozoan</name>
    <name type="synonym">Sertularia neritina</name>
    <dbReference type="NCBI Taxonomy" id="10212"/>
    <lineage>
        <taxon>Eukaryota</taxon>
        <taxon>Metazoa</taxon>
        <taxon>Spiralia</taxon>
        <taxon>Lophotrochozoa</taxon>
        <taxon>Bryozoa</taxon>
        <taxon>Gymnolaemata</taxon>
        <taxon>Cheilostomatida</taxon>
        <taxon>Flustrina</taxon>
        <taxon>Buguloidea</taxon>
        <taxon>Bugulidae</taxon>
        <taxon>Bugula</taxon>
    </lineage>
</organism>
<evidence type="ECO:0000259" key="6">
    <source>
        <dbReference type="PROSITE" id="PS50923"/>
    </source>
</evidence>
<keyword evidence="4" id="KW-0325">Glycoprotein</keyword>
<feature type="domain" description="Sushi" evidence="6">
    <location>
        <begin position="5"/>
        <end position="68"/>
    </location>
</feature>
<keyword evidence="2" id="KW-0677">Repeat</keyword>
<dbReference type="SMART" id="SM00032">
    <property type="entry name" value="CCP"/>
    <property type="match status" value="5"/>
</dbReference>
<dbReference type="Gene3D" id="2.10.70.10">
    <property type="entry name" value="Complement Module, domain 1"/>
    <property type="match status" value="5"/>
</dbReference>
<dbReference type="EMBL" id="VXIV02003408">
    <property type="protein sequence ID" value="KAF6017363.1"/>
    <property type="molecule type" value="Genomic_DNA"/>
</dbReference>
<keyword evidence="3 5" id="KW-1015">Disulfide bond</keyword>
<dbReference type="PROSITE" id="PS50923">
    <property type="entry name" value="SUSHI"/>
    <property type="match status" value="4"/>
</dbReference>
<dbReference type="PANTHER" id="PTHR19325">
    <property type="entry name" value="COMPLEMENT COMPONENT-RELATED SUSHI DOMAIN-CONTAINING"/>
    <property type="match status" value="1"/>
</dbReference>
<evidence type="ECO:0000256" key="4">
    <source>
        <dbReference type="ARBA" id="ARBA00023180"/>
    </source>
</evidence>
<comment type="caution">
    <text evidence="7">The sequence shown here is derived from an EMBL/GenBank/DDBJ whole genome shotgun (WGS) entry which is preliminary data.</text>
</comment>
<evidence type="ECO:0000313" key="7">
    <source>
        <dbReference type="EMBL" id="KAF6017363.1"/>
    </source>
</evidence>
<dbReference type="CDD" id="cd00033">
    <property type="entry name" value="CCP"/>
    <property type="match status" value="4"/>
</dbReference>
<name>A0A7J7ITV9_BUGNE</name>
<protein>
    <submittedName>
        <fullName evidence="7">SVEP1</fullName>
    </submittedName>
</protein>
<dbReference type="InterPro" id="IPR035976">
    <property type="entry name" value="Sushi/SCR/CCP_sf"/>
</dbReference>
<dbReference type="SUPFAM" id="SSF57535">
    <property type="entry name" value="Complement control module/SCR domain"/>
    <property type="match status" value="5"/>
</dbReference>
<feature type="domain" description="Sushi" evidence="6">
    <location>
        <begin position="170"/>
        <end position="228"/>
    </location>
</feature>
<proteinExistence type="predicted"/>
<gene>
    <name evidence="7" type="ORF">EB796_024335</name>
</gene>
<dbReference type="Proteomes" id="UP000593567">
    <property type="component" value="Unassembled WGS sequence"/>
</dbReference>
<dbReference type="InterPro" id="IPR050350">
    <property type="entry name" value="Compl-Cell_Adhes-Reg"/>
</dbReference>
<feature type="disulfide bond" evidence="5">
    <location>
        <begin position="7"/>
        <end position="50"/>
    </location>
</feature>
<dbReference type="Pfam" id="PF00084">
    <property type="entry name" value="Sushi"/>
    <property type="match status" value="5"/>
</dbReference>
<feature type="domain" description="Sushi" evidence="6">
    <location>
        <begin position="286"/>
        <end position="343"/>
    </location>
</feature>
<sequence>MVTSQPCGDPPTVSNATVEVNETAVPYVAAKYTCDAANGYVLTGNDTIYCFNAFQMNIWSSSQFTCTRIQCSEDPYANSNHTTTNFETTSTESYREFVEDYNYYDYQSHRYGYWRTRYRAAVQSQNVYYGQNITSYCKTGYEHPDRSTTASVECSINGTWIYPPTECQSKDCGSPPILMNGYVTHYVYTTTFQSNATYGCSRGYKLDGASTITCNEEGVWTTPPICHRIRCNEPPEIQNGRRHVGGHYYGDSTVYECDIAYLLSGNSSISCQFDGHWSAKPECHVVSCGRPPYVEHGSFKVTSGYKFTDHVEYTCFNDFMLNGVNFAVCLSNGSWSKPPSCLPAARSATTQISPSSLLASTAATFPMVKSTATPSRAVSGNIVFKPSDNLCNISLYY</sequence>
<evidence type="ECO:0000313" key="8">
    <source>
        <dbReference type="Proteomes" id="UP000593567"/>
    </source>
</evidence>
<dbReference type="AlphaFoldDB" id="A0A7J7ITV9"/>
<reference evidence="7" key="1">
    <citation type="submission" date="2020-06" db="EMBL/GenBank/DDBJ databases">
        <title>Draft genome of Bugula neritina, a colonial animal packing powerful symbionts and potential medicines.</title>
        <authorList>
            <person name="Rayko M."/>
        </authorList>
    </citation>
    <scope>NUCLEOTIDE SEQUENCE [LARGE SCALE GENOMIC DNA]</scope>
    <source>
        <strain evidence="7">Kwan_BN1</strain>
    </source>
</reference>
<dbReference type="PANTHER" id="PTHR19325:SF560">
    <property type="entry name" value="SUSHI, VON WILLEBRAND FACTOR TYPE A, EGF AND PENTRAXIN DOMAIN-CONTAINING PROTEIN 1"/>
    <property type="match status" value="1"/>
</dbReference>
<accession>A0A7J7ITV9</accession>
<dbReference type="InterPro" id="IPR000436">
    <property type="entry name" value="Sushi_SCR_CCP_dom"/>
</dbReference>